<name>A0A7R7DSV5_9ACTN</name>
<reference evidence="9 10" key="1">
    <citation type="submission" date="2020-08" db="EMBL/GenBank/DDBJ databases">
        <title>Whole genome shotgun sequence of Actinocatenispora thailandica NBRC 105041.</title>
        <authorList>
            <person name="Komaki H."/>
            <person name="Tamura T."/>
        </authorList>
    </citation>
    <scope>NUCLEOTIDE SEQUENCE [LARGE SCALE GENOMIC DNA]</scope>
    <source>
        <strain evidence="9 10">NBRC 105041</strain>
    </source>
</reference>
<evidence type="ECO:0000256" key="6">
    <source>
        <dbReference type="ARBA" id="ARBA00025737"/>
    </source>
</evidence>
<dbReference type="GO" id="GO:0004601">
    <property type="term" value="F:peroxidase activity"/>
    <property type="evidence" value="ECO:0007669"/>
    <property type="project" value="UniProtKB-KW"/>
</dbReference>
<evidence type="ECO:0000256" key="2">
    <source>
        <dbReference type="ARBA" id="ARBA00022559"/>
    </source>
</evidence>
<keyword evidence="10" id="KW-1185">Reference proteome</keyword>
<evidence type="ECO:0000259" key="8">
    <source>
        <dbReference type="Pfam" id="PF20628"/>
    </source>
</evidence>
<dbReference type="KEGG" id="atl:Athai_46820"/>
<dbReference type="InterPro" id="IPR048328">
    <property type="entry name" value="Dyp_perox_C"/>
</dbReference>
<sequence length="140" mass="15483">MARHEALTGRRKSDGAPPGRYTTFDHRSDPTGRVVVPLEAHIRRAKPRIPATDSRRILQRVYSHRNEPDGQGRADEGLVLWCFQQDLDRRCVIMERRLAGRGLSKSILPSGGGYCYVLPGIDHTAHETLGGGVRQATSGS</sequence>
<keyword evidence="4" id="KW-0560">Oxidoreductase</keyword>
<evidence type="ECO:0000256" key="3">
    <source>
        <dbReference type="ARBA" id="ARBA00022723"/>
    </source>
</evidence>
<evidence type="ECO:0000256" key="1">
    <source>
        <dbReference type="ARBA" id="ARBA00001970"/>
    </source>
</evidence>
<comment type="cofactor">
    <cofactor evidence="1">
        <name>heme b</name>
        <dbReference type="ChEBI" id="CHEBI:60344"/>
    </cofactor>
</comment>
<dbReference type="EMBL" id="AP023355">
    <property type="protein sequence ID" value="BCJ37179.1"/>
    <property type="molecule type" value="Genomic_DNA"/>
</dbReference>
<keyword evidence="3" id="KW-0479">Metal-binding</keyword>
<keyword evidence="2" id="KW-0575">Peroxidase</keyword>
<evidence type="ECO:0000313" key="9">
    <source>
        <dbReference type="EMBL" id="BCJ37179.1"/>
    </source>
</evidence>
<proteinExistence type="inferred from homology"/>
<gene>
    <name evidence="9" type="ORF">Athai_46820</name>
</gene>
<dbReference type="GO" id="GO:0020037">
    <property type="term" value="F:heme binding"/>
    <property type="evidence" value="ECO:0007669"/>
    <property type="project" value="InterPro"/>
</dbReference>
<dbReference type="InterPro" id="IPR006314">
    <property type="entry name" value="Dyp_peroxidase"/>
</dbReference>
<keyword evidence="5" id="KW-0408">Iron</keyword>
<evidence type="ECO:0000256" key="7">
    <source>
        <dbReference type="SAM" id="MobiDB-lite"/>
    </source>
</evidence>
<dbReference type="Pfam" id="PF20628">
    <property type="entry name" value="Dyp_perox_C"/>
    <property type="match status" value="1"/>
</dbReference>
<evidence type="ECO:0000313" key="10">
    <source>
        <dbReference type="Proteomes" id="UP000611640"/>
    </source>
</evidence>
<comment type="similarity">
    <text evidence="6">Belongs to the DyP-type peroxidase family.</text>
</comment>
<dbReference type="GO" id="GO:0046872">
    <property type="term" value="F:metal ion binding"/>
    <property type="evidence" value="ECO:0007669"/>
    <property type="project" value="UniProtKB-KW"/>
</dbReference>
<protein>
    <recommendedName>
        <fullName evidence="8">Dyp-type peroxidase C-terminal domain-containing protein</fullName>
    </recommendedName>
</protein>
<feature type="domain" description="Dyp-type peroxidase C-terminal" evidence="8">
    <location>
        <begin position="4"/>
        <end position="120"/>
    </location>
</feature>
<evidence type="ECO:0000256" key="4">
    <source>
        <dbReference type="ARBA" id="ARBA00023002"/>
    </source>
</evidence>
<accession>A0A7R7DSV5</accession>
<dbReference type="Proteomes" id="UP000611640">
    <property type="component" value="Chromosome"/>
</dbReference>
<dbReference type="AlphaFoldDB" id="A0A7R7DSV5"/>
<dbReference type="RefSeq" id="WP_203963431.1">
    <property type="nucleotide sequence ID" value="NZ_AP023355.1"/>
</dbReference>
<dbReference type="PROSITE" id="PS51404">
    <property type="entry name" value="DYP_PEROXIDASE"/>
    <property type="match status" value="1"/>
</dbReference>
<dbReference type="InterPro" id="IPR011008">
    <property type="entry name" value="Dimeric_a/b-barrel"/>
</dbReference>
<organism evidence="9 10">
    <name type="scientific">Actinocatenispora thailandica</name>
    <dbReference type="NCBI Taxonomy" id="227318"/>
    <lineage>
        <taxon>Bacteria</taxon>
        <taxon>Bacillati</taxon>
        <taxon>Actinomycetota</taxon>
        <taxon>Actinomycetes</taxon>
        <taxon>Micromonosporales</taxon>
        <taxon>Micromonosporaceae</taxon>
        <taxon>Actinocatenispora</taxon>
    </lineage>
</organism>
<feature type="region of interest" description="Disordered" evidence="7">
    <location>
        <begin position="1"/>
        <end position="30"/>
    </location>
</feature>
<feature type="compositionally biased region" description="Basic and acidic residues" evidence="7">
    <location>
        <begin position="1"/>
        <end position="14"/>
    </location>
</feature>
<dbReference type="SUPFAM" id="SSF54909">
    <property type="entry name" value="Dimeric alpha+beta barrel"/>
    <property type="match status" value="1"/>
</dbReference>
<evidence type="ECO:0000256" key="5">
    <source>
        <dbReference type="ARBA" id="ARBA00023004"/>
    </source>
</evidence>